<organism evidence="8 9">
    <name type="scientific">Algoriphagus marincola</name>
    <dbReference type="NCBI Taxonomy" id="264027"/>
    <lineage>
        <taxon>Bacteria</taxon>
        <taxon>Pseudomonadati</taxon>
        <taxon>Bacteroidota</taxon>
        <taxon>Cytophagia</taxon>
        <taxon>Cytophagales</taxon>
        <taxon>Cyclobacteriaceae</taxon>
        <taxon>Algoriphagus</taxon>
    </lineage>
</organism>
<evidence type="ECO:0000256" key="5">
    <source>
        <dbReference type="ARBA" id="ARBA00029758"/>
    </source>
</evidence>
<dbReference type="Pfam" id="PF00908">
    <property type="entry name" value="dTDP_sugar_isom"/>
    <property type="match status" value="1"/>
</dbReference>
<accession>A0ABS7N8N4</accession>
<dbReference type="SUPFAM" id="SSF51182">
    <property type="entry name" value="RmlC-like cupins"/>
    <property type="match status" value="1"/>
</dbReference>
<dbReference type="PANTHER" id="PTHR21047:SF2">
    <property type="entry name" value="THYMIDINE DIPHOSPHO-4-KETO-RHAMNOSE 3,5-EPIMERASE"/>
    <property type="match status" value="1"/>
</dbReference>
<comment type="function">
    <text evidence="2">Catalyzes the epimerization of the C3' and C5'positions of dTDP-6-deoxy-D-xylo-4-hexulose, forming dTDP-6-deoxy-L-lyxo-4-hexulose.</text>
</comment>
<proteinExistence type="predicted"/>
<name>A0ABS7N8N4_9BACT</name>
<dbReference type="Gene3D" id="2.60.120.10">
    <property type="entry name" value="Jelly Rolls"/>
    <property type="match status" value="1"/>
</dbReference>
<comment type="catalytic activity">
    <reaction evidence="1">
        <text>dTDP-4-dehydro-6-deoxy-alpha-D-glucose = dTDP-4-dehydro-beta-L-rhamnose</text>
        <dbReference type="Rhea" id="RHEA:16969"/>
        <dbReference type="ChEBI" id="CHEBI:57649"/>
        <dbReference type="ChEBI" id="CHEBI:62830"/>
        <dbReference type="EC" id="5.1.3.13"/>
    </reaction>
</comment>
<evidence type="ECO:0000313" key="9">
    <source>
        <dbReference type="Proteomes" id="UP000766609"/>
    </source>
</evidence>
<evidence type="ECO:0000256" key="7">
    <source>
        <dbReference type="ARBA" id="ARBA00033311"/>
    </source>
</evidence>
<evidence type="ECO:0000256" key="1">
    <source>
        <dbReference type="ARBA" id="ARBA00001298"/>
    </source>
</evidence>
<dbReference type="InterPro" id="IPR011051">
    <property type="entry name" value="RmlC_Cupin_sf"/>
</dbReference>
<evidence type="ECO:0000313" key="8">
    <source>
        <dbReference type="EMBL" id="MBY5952696.1"/>
    </source>
</evidence>
<protein>
    <recommendedName>
        <fullName evidence="4">dTDP-4-dehydrorhamnose 3,5-epimerase</fullName>
        <ecNumber evidence="3">5.1.3.13</ecNumber>
    </recommendedName>
    <alternativeName>
        <fullName evidence="6">Thymidine diphospho-4-keto-rhamnose 3,5-epimerase</fullName>
    </alternativeName>
    <alternativeName>
        <fullName evidence="5">dTDP-4-keto-6-deoxyglucose 3,5-epimerase</fullName>
    </alternativeName>
    <alternativeName>
        <fullName evidence="7">dTDP-6-deoxy-D-xylo-4-hexulose 3,5-epimerase</fullName>
    </alternativeName>
</protein>
<sequence>MIIEEAKKSRLIAGQEIEGVVLKTLKENIDYRGSFTEVFNHRWNLDLNAVQWSYVKSESNVFRGLHFHKRHDEYFCIVSGHCELGLKDMRPDSPTYLNWQLYELFGDDLAALVFPRGLLHGWYFFTPSVHLQSVSESYVDYGKDDNWGVYWNDKDLGIPWSFTDPIISTRASDFPDLLSFINAIGAF</sequence>
<evidence type="ECO:0000256" key="2">
    <source>
        <dbReference type="ARBA" id="ARBA00001997"/>
    </source>
</evidence>
<keyword evidence="9" id="KW-1185">Reference proteome</keyword>
<evidence type="ECO:0000256" key="6">
    <source>
        <dbReference type="ARBA" id="ARBA00031424"/>
    </source>
</evidence>
<dbReference type="EC" id="5.1.3.13" evidence="3"/>
<dbReference type="EMBL" id="JAHVHP010000002">
    <property type="protein sequence ID" value="MBY5952696.1"/>
    <property type="molecule type" value="Genomic_DNA"/>
</dbReference>
<evidence type="ECO:0000256" key="4">
    <source>
        <dbReference type="ARBA" id="ARBA00019595"/>
    </source>
</evidence>
<dbReference type="Proteomes" id="UP000766609">
    <property type="component" value="Unassembled WGS sequence"/>
</dbReference>
<dbReference type="InterPro" id="IPR014710">
    <property type="entry name" value="RmlC-like_jellyroll"/>
</dbReference>
<dbReference type="RefSeq" id="WP_222584892.1">
    <property type="nucleotide sequence ID" value="NZ_JAHVHP010000002.1"/>
</dbReference>
<dbReference type="PANTHER" id="PTHR21047">
    <property type="entry name" value="DTDP-6-DEOXY-D-GLUCOSE-3,5 EPIMERASE"/>
    <property type="match status" value="1"/>
</dbReference>
<dbReference type="InterPro" id="IPR000888">
    <property type="entry name" value="RmlC-like"/>
</dbReference>
<comment type="caution">
    <text evidence="8">The sequence shown here is derived from an EMBL/GenBank/DDBJ whole genome shotgun (WGS) entry which is preliminary data.</text>
</comment>
<reference evidence="8 9" key="1">
    <citation type="submission" date="2021-06" db="EMBL/GenBank/DDBJ databases">
        <title>44 bacteria genomes isolated from Dapeng, Shenzhen.</title>
        <authorList>
            <person name="Zheng W."/>
            <person name="Yu S."/>
            <person name="Huang Y."/>
        </authorList>
    </citation>
    <scope>NUCLEOTIDE SEQUENCE [LARGE SCALE GENOMIC DNA]</scope>
    <source>
        <strain evidence="8 9">DP5N14-6</strain>
    </source>
</reference>
<evidence type="ECO:0000256" key="3">
    <source>
        <dbReference type="ARBA" id="ARBA00012098"/>
    </source>
</evidence>
<gene>
    <name evidence="8" type="ORF">KUV23_17030</name>
</gene>